<feature type="transmembrane region" description="Helical" evidence="1">
    <location>
        <begin position="81"/>
        <end position="105"/>
    </location>
</feature>
<evidence type="ECO:0000313" key="2">
    <source>
        <dbReference type="EMBL" id="AXH95693.1"/>
    </source>
</evidence>
<proteinExistence type="predicted"/>
<keyword evidence="1" id="KW-1133">Transmembrane helix</keyword>
<reference evidence="2 3" key="1">
    <citation type="submission" date="2018-07" db="EMBL/GenBank/DDBJ databases">
        <title>Complete genome sequencing of Ornithinimicrobium sp. AMA3305.</title>
        <authorList>
            <person name="Bae J.-W."/>
        </authorList>
    </citation>
    <scope>NUCLEOTIDE SEQUENCE [LARGE SCALE GENOMIC DNA]</scope>
    <source>
        <strain evidence="2 3">AMA3305</strain>
    </source>
</reference>
<dbReference type="Proteomes" id="UP000253790">
    <property type="component" value="Chromosome"/>
</dbReference>
<name>A0A345NKY5_9MICO</name>
<feature type="transmembrane region" description="Helical" evidence="1">
    <location>
        <begin position="125"/>
        <end position="145"/>
    </location>
</feature>
<organism evidence="2 3">
    <name type="scientific">Ornithinimicrobium avium</name>
    <dbReference type="NCBI Taxonomy" id="2283195"/>
    <lineage>
        <taxon>Bacteria</taxon>
        <taxon>Bacillati</taxon>
        <taxon>Actinomycetota</taxon>
        <taxon>Actinomycetes</taxon>
        <taxon>Micrococcales</taxon>
        <taxon>Ornithinimicrobiaceae</taxon>
        <taxon>Ornithinimicrobium</taxon>
    </lineage>
</organism>
<gene>
    <name evidence="2" type="ORF">DV701_05765</name>
</gene>
<dbReference type="EMBL" id="CP031229">
    <property type="protein sequence ID" value="AXH95693.1"/>
    <property type="molecule type" value="Genomic_DNA"/>
</dbReference>
<feature type="transmembrane region" description="Helical" evidence="1">
    <location>
        <begin position="46"/>
        <end position="69"/>
    </location>
</feature>
<keyword evidence="3" id="KW-1185">Reference proteome</keyword>
<keyword evidence="1" id="KW-0812">Transmembrane</keyword>
<sequence>MGRKIALVGALLVASGIAVLTAFVVPPLTAPVTPMSRGATSLLGFVPMVASLVLTAGAAMLALGVLVALTGRLPVLGPHRSLLLCGIGAWVLAVLVETVLVPGTMIGATSTGSMRAALVLSQVSVVLQLGAGVLLALWGVGLLAPETGLGQLADRPVEDELRA</sequence>
<keyword evidence="1" id="KW-0472">Membrane</keyword>
<accession>A0A345NKY5</accession>
<dbReference type="AlphaFoldDB" id="A0A345NKY5"/>
<evidence type="ECO:0000256" key="1">
    <source>
        <dbReference type="SAM" id="Phobius"/>
    </source>
</evidence>
<dbReference type="RefSeq" id="WP_114927458.1">
    <property type="nucleotide sequence ID" value="NZ_CP031229.1"/>
</dbReference>
<protein>
    <submittedName>
        <fullName evidence="2">Uncharacterized protein</fullName>
    </submittedName>
</protein>
<dbReference type="KEGG" id="orn:DV701_05765"/>
<evidence type="ECO:0000313" key="3">
    <source>
        <dbReference type="Proteomes" id="UP000253790"/>
    </source>
</evidence>